<accession>A0A2G9YIL8</accession>
<organism evidence="1 2">
    <name type="scientific">Candidatus Sherwoodlollariibacterium unditelluris</name>
    <dbReference type="NCBI Taxonomy" id="1974757"/>
    <lineage>
        <taxon>Bacteria</taxon>
        <taxon>Pseudomonadati</taxon>
        <taxon>Candidatus Omnitrophota</taxon>
        <taxon>Candidatus Sherwoodlollariibacterium</taxon>
    </lineage>
</organism>
<evidence type="ECO:0000313" key="2">
    <source>
        <dbReference type="Proteomes" id="UP000231292"/>
    </source>
</evidence>
<sequence length="93" mass="11043">MSQEKKEILKGSEKFEEGMLTSDACMQRFSQSRETQYRTYEEDLPEQSFGRSAWYEERRLIAKVYQLKNKGYKLFPGETLETFVARLANELDE</sequence>
<comment type="caution">
    <text evidence="1">The sequence shown here is derived from an EMBL/GenBank/DDBJ whole genome shotgun (WGS) entry which is preliminary data.</text>
</comment>
<proteinExistence type="predicted"/>
<dbReference type="Proteomes" id="UP000231292">
    <property type="component" value="Unassembled WGS sequence"/>
</dbReference>
<gene>
    <name evidence="1" type="ORF">COX41_04980</name>
</gene>
<evidence type="ECO:0000313" key="1">
    <source>
        <dbReference type="EMBL" id="PIP19044.1"/>
    </source>
</evidence>
<protein>
    <submittedName>
        <fullName evidence="1">Uncharacterized protein</fullName>
    </submittedName>
</protein>
<dbReference type="EMBL" id="PCRK01000123">
    <property type="protein sequence ID" value="PIP19044.1"/>
    <property type="molecule type" value="Genomic_DNA"/>
</dbReference>
<reference evidence="1 2" key="1">
    <citation type="submission" date="2017-09" db="EMBL/GenBank/DDBJ databases">
        <title>Depth-based differentiation of microbial function through sediment-hosted aquifers and enrichment of novel symbionts in the deep terrestrial subsurface.</title>
        <authorList>
            <person name="Probst A.J."/>
            <person name="Ladd B."/>
            <person name="Jarett J.K."/>
            <person name="Geller-Mcgrath D.E."/>
            <person name="Sieber C.M."/>
            <person name="Emerson J.B."/>
            <person name="Anantharaman K."/>
            <person name="Thomas B.C."/>
            <person name="Malmstrom R."/>
            <person name="Stieglmeier M."/>
            <person name="Klingl A."/>
            <person name="Woyke T."/>
            <person name="Ryan C.M."/>
            <person name="Banfield J.F."/>
        </authorList>
    </citation>
    <scope>NUCLEOTIDE SEQUENCE [LARGE SCALE GENOMIC DNA]</scope>
    <source>
        <strain evidence="1">CG23_combo_of_CG06-09_8_20_14_all_41_10</strain>
    </source>
</reference>
<dbReference type="AlphaFoldDB" id="A0A2G9YIL8"/>
<name>A0A2G9YIL8_9BACT</name>